<reference evidence="1 2" key="1">
    <citation type="submission" date="2020-08" db="EMBL/GenBank/DDBJ databases">
        <title>Sequencing the genomes of 1000 actinobacteria strains.</title>
        <authorList>
            <person name="Klenk H.-P."/>
        </authorList>
    </citation>
    <scope>NUCLEOTIDE SEQUENCE [LARGE SCALE GENOMIC DNA]</scope>
    <source>
        <strain evidence="1 2">DSM 102122</strain>
    </source>
</reference>
<keyword evidence="2" id="KW-1185">Reference proteome</keyword>
<keyword evidence="1" id="KW-0804">Transcription</keyword>
<protein>
    <submittedName>
        <fullName evidence="1">DNA-directed RNA polymerase subunit RPC12/RpoP</fullName>
    </submittedName>
</protein>
<dbReference type="GO" id="GO:0000428">
    <property type="term" value="C:DNA-directed RNA polymerase complex"/>
    <property type="evidence" value="ECO:0007669"/>
    <property type="project" value="UniProtKB-KW"/>
</dbReference>
<dbReference type="Proteomes" id="UP000542813">
    <property type="component" value="Unassembled WGS sequence"/>
</dbReference>
<dbReference type="InterPro" id="IPR027417">
    <property type="entry name" value="P-loop_NTPase"/>
</dbReference>
<comment type="caution">
    <text evidence="1">The sequence shown here is derived from an EMBL/GenBank/DDBJ whole genome shotgun (WGS) entry which is preliminary data.</text>
</comment>
<dbReference type="Gene3D" id="3.40.50.300">
    <property type="entry name" value="P-loop containing nucleotide triphosphate hydrolases"/>
    <property type="match status" value="1"/>
</dbReference>
<dbReference type="SUPFAM" id="SSF52540">
    <property type="entry name" value="P-loop containing nucleoside triphosphate hydrolases"/>
    <property type="match status" value="1"/>
</dbReference>
<dbReference type="RefSeq" id="WP_184819461.1">
    <property type="nucleotide sequence ID" value="NZ_JACHMM010000001.1"/>
</dbReference>
<proteinExistence type="predicted"/>
<dbReference type="AlphaFoldDB" id="A0A7W9GM22"/>
<accession>A0A7W9GM22</accession>
<keyword evidence="1" id="KW-0240">DNA-directed RNA polymerase</keyword>
<evidence type="ECO:0000313" key="1">
    <source>
        <dbReference type="EMBL" id="MBB5786173.1"/>
    </source>
</evidence>
<dbReference type="EMBL" id="JACHMM010000001">
    <property type="protein sequence ID" value="MBB5786173.1"/>
    <property type="molecule type" value="Genomic_DNA"/>
</dbReference>
<gene>
    <name evidence="1" type="ORF">HD601_000748</name>
</gene>
<name>A0A7W9GM22_9ACTN</name>
<evidence type="ECO:0000313" key="2">
    <source>
        <dbReference type="Proteomes" id="UP000542813"/>
    </source>
</evidence>
<dbReference type="Pfam" id="PF13238">
    <property type="entry name" value="AAA_18"/>
    <property type="match status" value="1"/>
</dbReference>
<organism evidence="1 2">
    <name type="scientific">Jiangella mangrovi</name>
    <dbReference type="NCBI Taxonomy" id="1524084"/>
    <lineage>
        <taxon>Bacteria</taxon>
        <taxon>Bacillati</taxon>
        <taxon>Actinomycetota</taxon>
        <taxon>Actinomycetes</taxon>
        <taxon>Jiangellales</taxon>
        <taxon>Jiangellaceae</taxon>
        <taxon>Jiangella</taxon>
    </lineage>
</organism>
<sequence>MNLLICERCGERADHPQVEKTEAVIRCAHCGHRWPILRLPLYCLTGPSGTGKSTVQRLLAAEPGLADRFVVLEQDVLWVAGLRDDGAEHRPFRSTWLRMAAMINQSRRPVVLCGTVVPPEFEPLPERALFERIDYLCLTCDPDVLAERLRARPKWREWDEPRITETLDFAAWIDANAATMDPPMTLLDTTGVPIEQTARAVSEWLSARE</sequence>